<keyword evidence="2" id="KW-1185">Reference proteome</keyword>
<evidence type="ECO:0000313" key="2">
    <source>
        <dbReference type="Proteomes" id="UP000182719"/>
    </source>
</evidence>
<sequence>MRSQREARSWRWGLAVVAALAVGCGDEKKEEPIDTAPSTWGWTAVPESTCDEGTPTGLGSNLAADSKNLVIYFSGGGACWDATTCLETNSSLHGPFTEFVFNIVKGASFKGSILDKTLARNPYQDWNLFFIPYCTGDLHIGDADQVYTSGAVTKTIRHRGLKNTQAFLARIAATVPEPEQVLVTGSSAGGFGAALNYTLIRQAFPRAKVFLVDDAGPLLKNDALSPALRAAWAQAWDTDATLEAIDPAVKEDFSALYPVLARKFPEDRMALLSSLRDETIRDYFQLTPEVFEAALRDLATTVIAPLPRTRTFLTPGAGHTLLTQPAAQRSQDVGLLDWLQQMHTASDAEWKSVQP</sequence>
<accession>A0A1H7Z3S7</accession>
<dbReference type="OrthoDB" id="9802991at2"/>
<dbReference type="Proteomes" id="UP000182719">
    <property type="component" value="Unassembled WGS sequence"/>
</dbReference>
<organism evidence="1 2">
    <name type="scientific">Stigmatella aurantiaca</name>
    <dbReference type="NCBI Taxonomy" id="41"/>
    <lineage>
        <taxon>Bacteria</taxon>
        <taxon>Pseudomonadati</taxon>
        <taxon>Myxococcota</taxon>
        <taxon>Myxococcia</taxon>
        <taxon>Myxococcales</taxon>
        <taxon>Cystobacterineae</taxon>
        <taxon>Archangiaceae</taxon>
        <taxon>Stigmatella</taxon>
    </lineage>
</organism>
<dbReference type="RefSeq" id="WP_143101574.1">
    <property type="nucleotide sequence ID" value="NZ_FOAP01000018.1"/>
</dbReference>
<reference evidence="2" key="1">
    <citation type="submission" date="2016-10" db="EMBL/GenBank/DDBJ databases">
        <authorList>
            <person name="Varghese N."/>
            <person name="Submissions S."/>
        </authorList>
    </citation>
    <scope>NUCLEOTIDE SEQUENCE [LARGE SCALE GENOMIC DNA]</scope>
    <source>
        <strain evidence="2">DSM 17044</strain>
    </source>
</reference>
<evidence type="ECO:0000313" key="1">
    <source>
        <dbReference type="EMBL" id="SEM52664.1"/>
    </source>
</evidence>
<dbReference type="EMBL" id="FOAP01000018">
    <property type="protein sequence ID" value="SEM52664.1"/>
    <property type="molecule type" value="Genomic_DNA"/>
</dbReference>
<dbReference type="InterPro" id="IPR029058">
    <property type="entry name" value="AB_hydrolase_fold"/>
</dbReference>
<dbReference type="SUPFAM" id="SSF53474">
    <property type="entry name" value="alpha/beta-Hydrolases"/>
    <property type="match status" value="1"/>
</dbReference>
<dbReference type="PANTHER" id="PTHR21562:SF83">
    <property type="entry name" value="PECTIN ACETYLESTERASE 4"/>
    <property type="match status" value="1"/>
</dbReference>
<protein>
    <submittedName>
        <fullName evidence="1">Pectinacetylesterase</fullName>
    </submittedName>
</protein>
<dbReference type="Pfam" id="PF03283">
    <property type="entry name" value="PAE"/>
    <property type="match status" value="1"/>
</dbReference>
<dbReference type="GO" id="GO:0016787">
    <property type="term" value="F:hydrolase activity"/>
    <property type="evidence" value="ECO:0007669"/>
    <property type="project" value="InterPro"/>
</dbReference>
<dbReference type="AlphaFoldDB" id="A0A1H7Z3S7"/>
<gene>
    <name evidence="1" type="ORF">SAMN05444354_11847</name>
</gene>
<dbReference type="InterPro" id="IPR004963">
    <property type="entry name" value="PAE/NOTUM"/>
</dbReference>
<proteinExistence type="predicted"/>
<name>A0A1H7Z3S7_STIAU</name>
<dbReference type="PROSITE" id="PS51257">
    <property type="entry name" value="PROKAR_LIPOPROTEIN"/>
    <property type="match status" value="1"/>
</dbReference>
<dbReference type="PANTHER" id="PTHR21562">
    <property type="entry name" value="NOTUM-RELATED"/>
    <property type="match status" value="1"/>
</dbReference>